<dbReference type="EMBL" id="DS178293">
    <property type="protein sequence ID" value="EFP85057.1"/>
    <property type="molecule type" value="Genomic_DNA"/>
</dbReference>
<keyword evidence="5" id="KW-0812">Transmembrane</keyword>
<dbReference type="GeneID" id="10527034"/>
<evidence type="ECO:0000256" key="9">
    <source>
        <dbReference type="ARBA" id="ARBA00022833"/>
    </source>
</evidence>
<evidence type="ECO:0000313" key="15">
    <source>
        <dbReference type="EMBL" id="EFP85057.1"/>
    </source>
</evidence>
<comment type="subcellular location">
    <subcellularLocation>
        <location evidence="2">Membrane</location>
        <topology evidence="2">Multi-pass membrane protein</topology>
    </subcellularLocation>
</comment>
<dbReference type="SUPFAM" id="SSF57850">
    <property type="entry name" value="RING/U-box"/>
    <property type="match status" value="1"/>
</dbReference>
<dbReference type="HOGENOM" id="CLU_070137_0_0_1"/>
<dbReference type="EC" id="2.3.2.27" evidence="3"/>
<evidence type="ECO:0000256" key="7">
    <source>
        <dbReference type="ARBA" id="ARBA00022771"/>
    </source>
</evidence>
<dbReference type="InParanoid" id="E3KL82"/>
<reference key="1">
    <citation type="submission" date="2007-01" db="EMBL/GenBank/DDBJ databases">
        <title>The Genome Sequence of Puccinia graminis f. sp. tritici Strain CRL 75-36-700-3.</title>
        <authorList>
            <consortium name="The Broad Institute Genome Sequencing Platform"/>
            <person name="Birren B."/>
            <person name="Lander E."/>
            <person name="Galagan J."/>
            <person name="Nusbaum C."/>
            <person name="Devon K."/>
            <person name="Cuomo C."/>
            <person name="Jaffe D."/>
            <person name="Butler J."/>
            <person name="Alvarez P."/>
            <person name="Gnerre S."/>
            <person name="Grabherr M."/>
            <person name="Mauceli E."/>
            <person name="Brockman W."/>
            <person name="Young S."/>
            <person name="LaButti K."/>
            <person name="Sykes S."/>
            <person name="DeCaprio D."/>
            <person name="Crawford M."/>
            <person name="Koehrsen M."/>
            <person name="Engels R."/>
            <person name="Montgomery P."/>
            <person name="Pearson M."/>
            <person name="Howarth C."/>
            <person name="Larson L."/>
            <person name="White J."/>
            <person name="Zeng Q."/>
            <person name="Kodira C."/>
            <person name="Yandava C."/>
            <person name="Alvarado L."/>
            <person name="O'Leary S."/>
            <person name="Szabo L."/>
            <person name="Dean R."/>
            <person name="Schein J."/>
        </authorList>
    </citation>
    <scope>NUCLEOTIDE SEQUENCE</scope>
    <source>
        <strain>CRL 75-36-700-3</strain>
    </source>
</reference>
<keyword evidence="16" id="KW-1185">Reference proteome</keyword>
<name>E3KL82_PUCGT</name>
<keyword evidence="7 12" id="KW-0863">Zinc-finger</keyword>
<comment type="catalytic activity">
    <reaction evidence="1">
        <text>S-ubiquitinyl-[E2 ubiquitin-conjugating enzyme]-L-cysteine + [acceptor protein]-L-lysine = [E2 ubiquitin-conjugating enzyme]-L-cysteine + N(6)-ubiquitinyl-[acceptor protein]-L-lysine.</text>
        <dbReference type="EC" id="2.3.2.27"/>
    </reaction>
</comment>
<dbReference type="VEuPathDB" id="FungiDB:PGTG_11226"/>
<evidence type="ECO:0000256" key="1">
    <source>
        <dbReference type="ARBA" id="ARBA00000900"/>
    </source>
</evidence>
<dbReference type="KEGG" id="pgr:PGTG_11226"/>
<dbReference type="Proteomes" id="UP000008783">
    <property type="component" value="Unassembled WGS sequence"/>
</dbReference>
<evidence type="ECO:0000259" key="14">
    <source>
        <dbReference type="PROSITE" id="PS50089"/>
    </source>
</evidence>
<organism evidence="15 16">
    <name type="scientific">Puccinia graminis f. sp. tritici (strain CRL 75-36-700-3 / race SCCL)</name>
    <name type="common">Black stem rust fungus</name>
    <dbReference type="NCBI Taxonomy" id="418459"/>
    <lineage>
        <taxon>Eukaryota</taxon>
        <taxon>Fungi</taxon>
        <taxon>Dikarya</taxon>
        <taxon>Basidiomycota</taxon>
        <taxon>Pucciniomycotina</taxon>
        <taxon>Pucciniomycetes</taxon>
        <taxon>Pucciniales</taxon>
        <taxon>Pucciniaceae</taxon>
        <taxon>Puccinia</taxon>
    </lineage>
</organism>
<dbReference type="GO" id="GO:0061630">
    <property type="term" value="F:ubiquitin protein ligase activity"/>
    <property type="evidence" value="ECO:0000318"/>
    <property type="project" value="GO_Central"/>
</dbReference>
<reference evidence="16" key="2">
    <citation type="journal article" date="2011" name="Proc. Natl. Acad. Sci. U.S.A.">
        <title>Obligate biotrophy features unraveled by the genomic analysis of rust fungi.</title>
        <authorList>
            <person name="Duplessis S."/>
            <person name="Cuomo C.A."/>
            <person name="Lin Y.-C."/>
            <person name="Aerts A."/>
            <person name="Tisserant E."/>
            <person name="Veneault-Fourrey C."/>
            <person name="Joly D.L."/>
            <person name="Hacquard S."/>
            <person name="Amselem J."/>
            <person name="Cantarel B.L."/>
            <person name="Chiu R."/>
            <person name="Coutinho P.M."/>
            <person name="Feau N."/>
            <person name="Field M."/>
            <person name="Frey P."/>
            <person name="Gelhaye E."/>
            <person name="Goldberg J."/>
            <person name="Grabherr M.G."/>
            <person name="Kodira C.D."/>
            <person name="Kohler A."/>
            <person name="Kuees U."/>
            <person name="Lindquist E.A."/>
            <person name="Lucas S.M."/>
            <person name="Mago R."/>
            <person name="Mauceli E."/>
            <person name="Morin E."/>
            <person name="Murat C."/>
            <person name="Pangilinan J.L."/>
            <person name="Park R."/>
            <person name="Pearson M."/>
            <person name="Quesneville H."/>
            <person name="Rouhier N."/>
            <person name="Sakthikumar S."/>
            <person name="Salamov A.A."/>
            <person name="Schmutz J."/>
            <person name="Selles B."/>
            <person name="Shapiro H."/>
            <person name="Tanguay P."/>
            <person name="Tuskan G.A."/>
            <person name="Henrissat B."/>
            <person name="Van de Peer Y."/>
            <person name="Rouze P."/>
            <person name="Ellis J.G."/>
            <person name="Dodds P.N."/>
            <person name="Schein J.E."/>
            <person name="Zhong S."/>
            <person name="Hamelin R.C."/>
            <person name="Grigoriev I.V."/>
            <person name="Szabo L.J."/>
            <person name="Martin F."/>
        </authorList>
    </citation>
    <scope>NUCLEOTIDE SEQUENCE [LARGE SCALE GENOMIC DNA]</scope>
    <source>
        <strain evidence="16">CRL 75-36-700-3 / race SCCL</strain>
    </source>
</reference>
<evidence type="ECO:0000256" key="5">
    <source>
        <dbReference type="ARBA" id="ARBA00022692"/>
    </source>
</evidence>
<gene>
    <name evidence="15" type="ORF">PGTG_11226</name>
</gene>
<evidence type="ECO:0000256" key="2">
    <source>
        <dbReference type="ARBA" id="ARBA00004141"/>
    </source>
</evidence>
<evidence type="ECO:0000313" key="16">
    <source>
        <dbReference type="Proteomes" id="UP000008783"/>
    </source>
</evidence>
<evidence type="ECO:0000256" key="8">
    <source>
        <dbReference type="ARBA" id="ARBA00022786"/>
    </source>
</evidence>
<dbReference type="InterPro" id="IPR001841">
    <property type="entry name" value="Znf_RING"/>
</dbReference>
<dbReference type="GO" id="GO:0016020">
    <property type="term" value="C:membrane"/>
    <property type="evidence" value="ECO:0007669"/>
    <property type="project" value="UniProtKB-SubCell"/>
</dbReference>
<keyword evidence="11" id="KW-0472">Membrane</keyword>
<keyword evidence="8" id="KW-0833">Ubl conjugation pathway</keyword>
<dbReference type="Pfam" id="PF13639">
    <property type="entry name" value="zf-RING_2"/>
    <property type="match status" value="1"/>
</dbReference>
<evidence type="ECO:0000256" key="11">
    <source>
        <dbReference type="ARBA" id="ARBA00023136"/>
    </source>
</evidence>
<proteinExistence type="predicted"/>
<keyword evidence="6" id="KW-0479">Metal-binding</keyword>
<keyword evidence="10" id="KW-1133">Transmembrane helix</keyword>
<evidence type="ECO:0000256" key="13">
    <source>
        <dbReference type="SAM" id="MobiDB-lite"/>
    </source>
</evidence>
<accession>E3KL82</accession>
<dbReference type="SMART" id="SM00184">
    <property type="entry name" value="RING"/>
    <property type="match status" value="1"/>
</dbReference>
<feature type="compositionally biased region" description="Polar residues" evidence="13">
    <location>
        <begin position="1"/>
        <end position="14"/>
    </location>
</feature>
<dbReference type="GO" id="GO:0008270">
    <property type="term" value="F:zinc ion binding"/>
    <property type="evidence" value="ECO:0007669"/>
    <property type="project" value="UniProtKB-KW"/>
</dbReference>
<protein>
    <recommendedName>
        <fullName evidence="3">RING-type E3 ubiquitin transferase</fullName>
        <ecNumber evidence="3">2.3.2.27</ecNumber>
    </recommendedName>
</protein>
<evidence type="ECO:0000256" key="6">
    <source>
        <dbReference type="ARBA" id="ARBA00022723"/>
    </source>
</evidence>
<feature type="domain" description="RING-type" evidence="14">
    <location>
        <begin position="267"/>
        <end position="314"/>
    </location>
</feature>
<feature type="compositionally biased region" description="Polar residues" evidence="13">
    <location>
        <begin position="31"/>
        <end position="42"/>
    </location>
</feature>
<dbReference type="PROSITE" id="PS50089">
    <property type="entry name" value="ZF_RING_2"/>
    <property type="match status" value="1"/>
</dbReference>
<dbReference type="Gene3D" id="3.30.40.10">
    <property type="entry name" value="Zinc/RING finger domain, C3HC4 (zinc finger)"/>
    <property type="match status" value="1"/>
</dbReference>
<keyword evidence="4" id="KW-0808">Transferase</keyword>
<keyword evidence="9" id="KW-0862">Zinc</keyword>
<evidence type="ECO:0000256" key="12">
    <source>
        <dbReference type="PROSITE-ProRule" id="PRU00175"/>
    </source>
</evidence>
<dbReference type="PANTHER" id="PTHR45977:SF4">
    <property type="entry name" value="RING-TYPE DOMAIN-CONTAINING PROTEIN"/>
    <property type="match status" value="1"/>
</dbReference>
<evidence type="ECO:0000256" key="4">
    <source>
        <dbReference type="ARBA" id="ARBA00022679"/>
    </source>
</evidence>
<dbReference type="OrthoDB" id="2495271at2759"/>
<feature type="region of interest" description="Disordered" evidence="13">
    <location>
        <begin position="1"/>
        <end position="66"/>
    </location>
</feature>
<evidence type="ECO:0000256" key="10">
    <source>
        <dbReference type="ARBA" id="ARBA00022989"/>
    </source>
</evidence>
<evidence type="ECO:0000256" key="3">
    <source>
        <dbReference type="ARBA" id="ARBA00012483"/>
    </source>
</evidence>
<sequence>MDSDSTFTDSQSIADHSGTPPGGIQPVQEESVVTSAPTTPQPHVNPERDEEPTAPELPQPSHAEHAEEGDWIEMPEEFNAELAALLGSLQGPIELEIDEDGGARLRDTEANPTAAEDALAPVRHLQAIPELQDPQPRVPAENAWLQSWRQMMHAVPPEQRIAIQDLAVASNAVWRELVNNPTQGTADDDFQSQGFMNSVAALQGAMTNLTQEAIDTIHRVSAASTQLHNPDQLDALRQNVFPLLDSLLNTNLISFGSDVPQNDSTKCTVCLEDYAASDEIVVLPCHPTHHFHRTCIHDWLQTLVPGPPTCPNCRALIFQNQSNPHPHCTS</sequence>
<dbReference type="AlphaFoldDB" id="E3KL82"/>
<dbReference type="InterPro" id="IPR013083">
    <property type="entry name" value="Znf_RING/FYVE/PHD"/>
</dbReference>
<dbReference type="PANTHER" id="PTHR45977">
    <property type="entry name" value="TARGET OF ERK KINASE MPK-1"/>
    <property type="match status" value="1"/>
</dbReference>
<dbReference type="RefSeq" id="XP_003329476.1">
    <property type="nucleotide sequence ID" value="XM_003329428.1"/>
</dbReference>